<evidence type="ECO:0000256" key="2">
    <source>
        <dbReference type="ARBA" id="ARBA00022692"/>
    </source>
</evidence>
<dbReference type="GO" id="GO:0016020">
    <property type="term" value="C:membrane"/>
    <property type="evidence" value="ECO:0007669"/>
    <property type="project" value="UniProtKB-SubCell"/>
</dbReference>
<keyword evidence="4 6" id="KW-0472">Membrane</keyword>
<feature type="transmembrane region" description="Helical" evidence="6">
    <location>
        <begin position="152"/>
        <end position="174"/>
    </location>
</feature>
<reference evidence="7 8" key="1">
    <citation type="submission" date="2019-10" db="EMBL/GenBank/DDBJ databases">
        <authorList>
            <person name="Palmer J.M."/>
        </authorList>
    </citation>
    <scope>NUCLEOTIDE SEQUENCE [LARGE SCALE GENOMIC DNA]</scope>
    <source>
        <strain evidence="7 8">TWF696</strain>
    </source>
</reference>
<dbReference type="Gene3D" id="1.20.5.510">
    <property type="entry name" value="Single helix bin"/>
    <property type="match status" value="1"/>
</dbReference>
<feature type="compositionally biased region" description="Low complexity" evidence="5">
    <location>
        <begin position="265"/>
        <end position="283"/>
    </location>
</feature>
<evidence type="ECO:0000256" key="5">
    <source>
        <dbReference type="SAM" id="MobiDB-lite"/>
    </source>
</evidence>
<keyword evidence="3 6" id="KW-1133">Transmembrane helix</keyword>
<feature type="compositionally biased region" description="Polar residues" evidence="5">
    <location>
        <begin position="336"/>
        <end position="345"/>
    </location>
</feature>
<dbReference type="AlphaFoldDB" id="A0AAV9U4B7"/>
<feature type="region of interest" description="Disordered" evidence="5">
    <location>
        <begin position="123"/>
        <end position="148"/>
    </location>
</feature>
<comment type="subcellular location">
    <subcellularLocation>
        <location evidence="1">Membrane</location>
        <topology evidence="1">Single-pass membrane protein</topology>
    </subcellularLocation>
</comment>
<organism evidence="7 8">
    <name type="scientific">Orbilia brochopaga</name>
    <dbReference type="NCBI Taxonomy" id="3140254"/>
    <lineage>
        <taxon>Eukaryota</taxon>
        <taxon>Fungi</taxon>
        <taxon>Dikarya</taxon>
        <taxon>Ascomycota</taxon>
        <taxon>Pezizomycotina</taxon>
        <taxon>Orbiliomycetes</taxon>
        <taxon>Orbiliales</taxon>
        <taxon>Orbiliaceae</taxon>
        <taxon>Orbilia</taxon>
    </lineage>
</organism>
<accession>A0AAV9U4B7</accession>
<feature type="region of interest" description="Disordered" evidence="5">
    <location>
        <begin position="247"/>
        <end position="284"/>
    </location>
</feature>
<dbReference type="EMBL" id="JAVHNQ010000014">
    <property type="protein sequence ID" value="KAK6332777.1"/>
    <property type="molecule type" value="Genomic_DNA"/>
</dbReference>
<evidence type="ECO:0000256" key="1">
    <source>
        <dbReference type="ARBA" id="ARBA00004167"/>
    </source>
</evidence>
<dbReference type="InterPro" id="IPR051694">
    <property type="entry name" value="Immunoregulatory_rcpt-like"/>
</dbReference>
<evidence type="ECO:0000256" key="6">
    <source>
        <dbReference type="SAM" id="Phobius"/>
    </source>
</evidence>
<evidence type="ECO:0000313" key="7">
    <source>
        <dbReference type="EMBL" id="KAK6332777.1"/>
    </source>
</evidence>
<name>A0AAV9U4B7_9PEZI</name>
<evidence type="ECO:0000256" key="3">
    <source>
        <dbReference type="ARBA" id="ARBA00022989"/>
    </source>
</evidence>
<gene>
    <name evidence="7" type="ORF">TWF696_002799</name>
</gene>
<proteinExistence type="predicted"/>
<feature type="region of interest" description="Disordered" evidence="5">
    <location>
        <begin position="182"/>
        <end position="234"/>
    </location>
</feature>
<dbReference type="Proteomes" id="UP001375240">
    <property type="component" value="Unassembled WGS sequence"/>
</dbReference>
<comment type="caution">
    <text evidence="7">The sequence shown here is derived from an EMBL/GenBank/DDBJ whole genome shotgun (WGS) entry which is preliminary data.</text>
</comment>
<keyword evidence="8" id="KW-1185">Reference proteome</keyword>
<keyword evidence="2 6" id="KW-0812">Transmembrane</keyword>
<protein>
    <submittedName>
        <fullName evidence="7">Uncharacterized protein</fullName>
    </submittedName>
</protein>
<evidence type="ECO:0000256" key="4">
    <source>
        <dbReference type="ARBA" id="ARBA00023136"/>
    </source>
</evidence>
<feature type="region of interest" description="Disordered" evidence="5">
    <location>
        <begin position="336"/>
        <end position="380"/>
    </location>
</feature>
<dbReference type="GO" id="GO:0071944">
    <property type="term" value="C:cell periphery"/>
    <property type="evidence" value="ECO:0007669"/>
    <property type="project" value="UniProtKB-ARBA"/>
</dbReference>
<evidence type="ECO:0000313" key="8">
    <source>
        <dbReference type="Proteomes" id="UP001375240"/>
    </source>
</evidence>
<sequence>MAMHAQLQSRAMNPLLRPRQQAQVEGACPNGGRWYACSETTFGFVGCCTVNPCTSVGCAAGNVRAASLGDIAYGSTPDQACQTGGQFFTCTGPSFWGCCKINPCASGVGCPQEQVAPVSLAETANNPFKNPSSSSSANSSGSGGDKDTPTGAIVGGVIGGIALLAIIGGLIWWIQRRKRDDKKEQAPTLPMAQQPHSQHPDPAANVPLTYPEVADPYAPKRPFPPSAYGSPALPAYNERRTSYELGNNEASGLMSPPIGSPSPAQQYQQQPNQGQMMHQHQGGRPMSYELVGSPSVGGPGGGGTGSAPYTPSMMSAPVSELPGESIDAARYSQVSSNMRYSTQSTGPVSPMMPPSGGNGGPATGLGVSMPQVPEDPSKAQ</sequence>
<dbReference type="PANTHER" id="PTHR15549:SF26">
    <property type="entry name" value="AXIAL BUDDING PATTERN PROTEIN 2-RELATED"/>
    <property type="match status" value="1"/>
</dbReference>
<dbReference type="PANTHER" id="PTHR15549">
    <property type="entry name" value="PAIRED IMMUNOGLOBULIN-LIKE TYPE 2 RECEPTOR"/>
    <property type="match status" value="1"/>
</dbReference>